<dbReference type="CDD" id="cd15609">
    <property type="entry name" value="PHD_TCF19"/>
    <property type="match status" value="1"/>
</dbReference>
<dbReference type="GO" id="GO:0010468">
    <property type="term" value="P:regulation of gene expression"/>
    <property type="evidence" value="ECO:0007669"/>
    <property type="project" value="InterPro"/>
</dbReference>
<dbReference type="AlphaFoldDB" id="H3AY88"/>
<name>H3AY88_LATCH</name>
<dbReference type="InterPro" id="IPR039095">
    <property type="entry name" value="TCF19_PHD"/>
</dbReference>
<dbReference type="Ensembl" id="ENSLACT00000014710.1">
    <property type="protein sequence ID" value="ENSLACP00000014609.1"/>
    <property type="gene ID" value="ENSLACG00000012859.1"/>
</dbReference>
<dbReference type="Gene3D" id="2.60.200.20">
    <property type="match status" value="1"/>
</dbReference>
<dbReference type="Proteomes" id="UP000008672">
    <property type="component" value="Unassembled WGS sequence"/>
</dbReference>
<dbReference type="InterPro" id="IPR008984">
    <property type="entry name" value="SMAD_FHA_dom_sf"/>
</dbReference>
<dbReference type="InterPro" id="IPR011011">
    <property type="entry name" value="Znf_FYVE_PHD"/>
</dbReference>
<dbReference type="SUPFAM" id="SSF49879">
    <property type="entry name" value="SMAD/FHA domain"/>
    <property type="match status" value="1"/>
</dbReference>
<evidence type="ECO:0000313" key="7">
    <source>
        <dbReference type="Proteomes" id="UP000008672"/>
    </source>
</evidence>
<dbReference type="eggNOG" id="ENOG502RHCY">
    <property type="taxonomic scope" value="Eukaryota"/>
</dbReference>
<dbReference type="SMART" id="SM00240">
    <property type="entry name" value="FHA"/>
    <property type="match status" value="1"/>
</dbReference>
<dbReference type="STRING" id="7897.ENSLACP00000014609"/>
<dbReference type="OMA" id="MQFNRFH"/>
<dbReference type="PROSITE" id="PS50006">
    <property type="entry name" value="FHA_DOMAIN"/>
    <property type="match status" value="1"/>
</dbReference>
<dbReference type="GO" id="GO:0005634">
    <property type="term" value="C:nucleus"/>
    <property type="evidence" value="ECO:0007669"/>
    <property type="project" value="UniProtKB-SubCell"/>
</dbReference>
<dbReference type="InterPro" id="IPR000253">
    <property type="entry name" value="FHA_dom"/>
</dbReference>
<dbReference type="SUPFAM" id="SSF57903">
    <property type="entry name" value="FYVE/PHD zinc finger"/>
    <property type="match status" value="1"/>
</dbReference>
<evidence type="ECO:0000256" key="1">
    <source>
        <dbReference type="ARBA" id="ARBA00004123"/>
    </source>
</evidence>
<reference evidence="6" key="2">
    <citation type="submission" date="2025-08" db="UniProtKB">
        <authorList>
            <consortium name="Ensembl"/>
        </authorList>
    </citation>
    <scope>IDENTIFICATION</scope>
</reference>
<comment type="function">
    <text evidence="3">Potential transcription factor that may play a role in the regulation of genes involved in cell cycle G1/S transition. May bind to regulatory elements of genes, including the promoter of the transcription factor FOXO1.</text>
</comment>
<dbReference type="CDD" id="cd22685">
    <property type="entry name" value="FHA_TCF19"/>
    <property type="match status" value="1"/>
</dbReference>
<organism evidence="6 7">
    <name type="scientific">Latimeria chalumnae</name>
    <name type="common">Coelacanth</name>
    <dbReference type="NCBI Taxonomy" id="7897"/>
    <lineage>
        <taxon>Eukaryota</taxon>
        <taxon>Metazoa</taxon>
        <taxon>Chordata</taxon>
        <taxon>Craniata</taxon>
        <taxon>Vertebrata</taxon>
        <taxon>Euteleostomi</taxon>
        <taxon>Coelacanthiformes</taxon>
        <taxon>Coelacanthidae</taxon>
        <taxon>Latimeria</taxon>
    </lineage>
</organism>
<protein>
    <submittedName>
        <fullName evidence="6">Transcription factor 19</fullName>
    </submittedName>
</protein>
<feature type="domain" description="FHA" evidence="5">
    <location>
        <begin position="49"/>
        <end position="113"/>
    </location>
</feature>
<dbReference type="HOGENOM" id="CLU_041089_0_0_1"/>
<keyword evidence="7" id="KW-1185">Reference proteome</keyword>
<dbReference type="InParanoid" id="H3AY88"/>
<comment type="subcellular location">
    <subcellularLocation>
        <location evidence="1">Nucleus</location>
    </subcellularLocation>
</comment>
<reference evidence="6" key="3">
    <citation type="submission" date="2025-09" db="UniProtKB">
        <authorList>
            <consortium name="Ensembl"/>
        </authorList>
    </citation>
    <scope>IDENTIFICATION</scope>
</reference>
<sequence length="510" mass="57032">IKSWESTMLSEVQPCFQLLRIGPSPVPGSASPVSRDLYTFRPVLPRCSYRLGRRAEVCDVTLVSERDPTLISRVHAEIHAERDGSSSNNTVGEWRVYIVDRSAHGTFVNDVRLRHGQRVELSDGDMVTFGHADAACIPEGSVAAQPEAEFYFLFQKVRVRPEDFDAITTPKAEGLGGFKPVSQAGTGLGSREERIRELTRRPMAAARATLILNSIGSLSKLKPQPLTFHPEKAKGSLDSRRGAAQGRTQQQPPSCVGLPSGVVPWQARRNRRKTVHTVLPELEDEVQQRFTDEASVQQKRRQCKSESDVAELGFHSPLRSRIRQLGKPSSHHCKGGWAPIAFASAPCFYRRVPGLRYSTHVLYCRVHLLLVTAHVAFGKRIQMLRPQHPYPLNAATKRTKLSNRKVFSPQSSGKLHPLLISRLDNLVFSFNFRKRRGRPRKHPLGEVAVCRVISQTLYAMEQCAARPCRLPQDETVAWVQCDDCDAWYHVACVGCNYSAVQEADFHCGCA</sequence>
<feature type="compositionally biased region" description="Low complexity" evidence="4">
    <location>
        <begin position="242"/>
        <end position="251"/>
    </location>
</feature>
<dbReference type="Bgee" id="ENSLACG00000012859">
    <property type="expression patterns" value="Expressed in pelvic fin and 6 other cell types or tissues"/>
</dbReference>
<evidence type="ECO:0000259" key="5">
    <source>
        <dbReference type="PROSITE" id="PS50006"/>
    </source>
</evidence>
<dbReference type="Pfam" id="PF00498">
    <property type="entry name" value="FHA"/>
    <property type="match status" value="1"/>
</dbReference>
<dbReference type="InterPro" id="IPR042803">
    <property type="entry name" value="TCF19"/>
</dbReference>
<dbReference type="PANTHER" id="PTHR15464:SF1">
    <property type="entry name" value="TRANSCRIPTION FACTOR 19"/>
    <property type="match status" value="1"/>
</dbReference>
<reference evidence="7" key="1">
    <citation type="submission" date="2011-08" db="EMBL/GenBank/DDBJ databases">
        <title>The draft genome of Latimeria chalumnae.</title>
        <authorList>
            <person name="Di Palma F."/>
            <person name="Alfoldi J."/>
            <person name="Johnson J."/>
            <person name="Berlin A."/>
            <person name="Gnerre S."/>
            <person name="Jaffe D."/>
            <person name="MacCallum I."/>
            <person name="Young S."/>
            <person name="Walker B.J."/>
            <person name="Lander E."/>
            <person name="Lindblad-Toh K."/>
        </authorList>
    </citation>
    <scope>NUCLEOTIDE SEQUENCE [LARGE SCALE GENOMIC DNA]</scope>
    <source>
        <strain evidence="7">Wild caught</strain>
    </source>
</reference>
<dbReference type="Gene3D" id="3.30.40.10">
    <property type="entry name" value="Zinc/RING finger domain, C3HC4 (zinc finger)"/>
    <property type="match status" value="1"/>
</dbReference>
<evidence type="ECO:0000256" key="2">
    <source>
        <dbReference type="ARBA" id="ARBA00023242"/>
    </source>
</evidence>
<proteinExistence type="predicted"/>
<evidence type="ECO:0000313" key="6">
    <source>
        <dbReference type="Ensembl" id="ENSLACP00000014609.1"/>
    </source>
</evidence>
<feature type="region of interest" description="Disordered" evidence="4">
    <location>
        <begin position="230"/>
        <end position="261"/>
    </location>
</feature>
<accession>H3AY88</accession>
<evidence type="ECO:0000256" key="3">
    <source>
        <dbReference type="ARBA" id="ARBA00093325"/>
    </source>
</evidence>
<dbReference type="EMBL" id="AFYH01090870">
    <property type="status" value="NOT_ANNOTATED_CDS"/>
    <property type="molecule type" value="Genomic_DNA"/>
</dbReference>
<gene>
    <name evidence="6" type="primary">TCF19</name>
</gene>
<evidence type="ECO:0000256" key="4">
    <source>
        <dbReference type="SAM" id="MobiDB-lite"/>
    </source>
</evidence>
<dbReference type="PANTHER" id="PTHR15464">
    <property type="entry name" value="TRANSCRIPTION FACTOR 19"/>
    <property type="match status" value="1"/>
</dbReference>
<dbReference type="EMBL" id="AFYH01090871">
    <property type="status" value="NOT_ANNOTATED_CDS"/>
    <property type="molecule type" value="Genomic_DNA"/>
</dbReference>
<dbReference type="GeneTree" id="ENSGT00390000015391"/>
<dbReference type="FunCoup" id="H3AY88">
    <property type="interactions" value="779"/>
</dbReference>
<keyword evidence="2" id="KW-0539">Nucleus</keyword>
<dbReference type="InterPro" id="IPR013083">
    <property type="entry name" value="Znf_RING/FYVE/PHD"/>
</dbReference>
<feature type="compositionally biased region" description="Basic and acidic residues" evidence="4">
    <location>
        <begin position="230"/>
        <end position="241"/>
    </location>
</feature>